<reference evidence="13 14" key="1">
    <citation type="submission" date="2021-12" db="EMBL/GenBank/DDBJ databases">
        <title>Discovery of the Pendulisporaceae a myxobacterial family with distinct sporulation behavior and unique specialized metabolism.</title>
        <authorList>
            <person name="Garcia R."/>
            <person name="Popoff A."/>
            <person name="Bader C.D."/>
            <person name="Loehr J."/>
            <person name="Walesch S."/>
            <person name="Walt C."/>
            <person name="Boldt J."/>
            <person name="Bunk B."/>
            <person name="Haeckl F.J.F.P.J."/>
            <person name="Gunesch A.P."/>
            <person name="Birkelbach J."/>
            <person name="Nuebel U."/>
            <person name="Pietschmann T."/>
            <person name="Bach T."/>
            <person name="Mueller R."/>
        </authorList>
    </citation>
    <scope>NUCLEOTIDE SEQUENCE [LARGE SCALE GENOMIC DNA]</scope>
    <source>
        <strain evidence="13 14">MSr12523</strain>
    </source>
</reference>
<dbReference type="SUPFAM" id="SSF52833">
    <property type="entry name" value="Thioredoxin-like"/>
    <property type="match status" value="1"/>
</dbReference>
<dbReference type="PROSITE" id="PS51352">
    <property type="entry name" value="THIOREDOXIN_2"/>
    <property type="match status" value="1"/>
</dbReference>
<evidence type="ECO:0000256" key="11">
    <source>
        <dbReference type="ARBA" id="ARBA00049091"/>
    </source>
</evidence>
<dbReference type="PANTHER" id="PTHR42801:SF7">
    <property type="entry name" value="SLL1159 PROTEIN"/>
    <property type="match status" value="1"/>
</dbReference>
<dbReference type="EC" id="1.11.1.24" evidence="2"/>
<keyword evidence="3" id="KW-0575">Peroxidase</keyword>
<dbReference type="CDD" id="cd02970">
    <property type="entry name" value="PRX_like2"/>
    <property type="match status" value="1"/>
</dbReference>
<comment type="similarity">
    <text evidence="9">Belongs to the peroxiredoxin family. BCP/PrxQ subfamily.</text>
</comment>
<evidence type="ECO:0000256" key="6">
    <source>
        <dbReference type="ARBA" id="ARBA00023157"/>
    </source>
</evidence>
<dbReference type="PANTHER" id="PTHR42801">
    <property type="entry name" value="THIOREDOXIN-DEPENDENT PEROXIDE REDUCTASE"/>
    <property type="match status" value="1"/>
</dbReference>
<keyword evidence="4" id="KW-0049">Antioxidant</keyword>
<evidence type="ECO:0000256" key="9">
    <source>
        <dbReference type="ARBA" id="ARBA00038489"/>
    </source>
</evidence>
<dbReference type="Pfam" id="PF00578">
    <property type="entry name" value="AhpC-TSA"/>
    <property type="match status" value="1"/>
</dbReference>
<evidence type="ECO:0000256" key="3">
    <source>
        <dbReference type="ARBA" id="ARBA00022559"/>
    </source>
</evidence>
<evidence type="ECO:0000256" key="8">
    <source>
        <dbReference type="ARBA" id="ARBA00032824"/>
    </source>
</evidence>
<gene>
    <name evidence="13" type="ORF">LZC95_27615</name>
</gene>
<evidence type="ECO:0000256" key="4">
    <source>
        <dbReference type="ARBA" id="ARBA00022862"/>
    </source>
</evidence>
<evidence type="ECO:0000256" key="7">
    <source>
        <dbReference type="ARBA" id="ARBA00023284"/>
    </source>
</evidence>
<comment type="function">
    <text evidence="1">Thiol-specific peroxidase that catalyzes the reduction of hydrogen peroxide and organic hydroperoxides to water and alcohols, respectively. Plays a role in cell protection against oxidative stress by detoxifying peroxides and as sensor of hydrogen peroxide-mediated signaling events.</text>
</comment>
<proteinExistence type="inferred from homology"/>
<dbReference type="InterPro" id="IPR013766">
    <property type="entry name" value="Thioredoxin_domain"/>
</dbReference>
<name>A0ABZ2JYT2_9BACT</name>
<evidence type="ECO:0000256" key="10">
    <source>
        <dbReference type="ARBA" id="ARBA00042639"/>
    </source>
</evidence>
<dbReference type="Proteomes" id="UP001379533">
    <property type="component" value="Chromosome"/>
</dbReference>
<keyword evidence="7" id="KW-0676">Redox-active center</keyword>
<comment type="catalytic activity">
    <reaction evidence="11">
        <text>a hydroperoxide + [thioredoxin]-dithiol = an alcohol + [thioredoxin]-disulfide + H2O</text>
        <dbReference type="Rhea" id="RHEA:62620"/>
        <dbReference type="Rhea" id="RHEA-COMP:10698"/>
        <dbReference type="Rhea" id="RHEA-COMP:10700"/>
        <dbReference type="ChEBI" id="CHEBI:15377"/>
        <dbReference type="ChEBI" id="CHEBI:29950"/>
        <dbReference type="ChEBI" id="CHEBI:30879"/>
        <dbReference type="ChEBI" id="CHEBI:35924"/>
        <dbReference type="ChEBI" id="CHEBI:50058"/>
        <dbReference type="EC" id="1.11.1.24"/>
    </reaction>
</comment>
<dbReference type="RefSeq" id="WP_394840831.1">
    <property type="nucleotide sequence ID" value="NZ_CP089982.1"/>
</dbReference>
<feature type="domain" description="Thioredoxin" evidence="12">
    <location>
        <begin position="48"/>
        <end position="221"/>
    </location>
</feature>
<keyword evidence="14" id="KW-1185">Reference proteome</keyword>
<keyword evidence="5" id="KW-0560">Oxidoreductase</keyword>
<evidence type="ECO:0000256" key="2">
    <source>
        <dbReference type="ARBA" id="ARBA00013017"/>
    </source>
</evidence>
<organism evidence="13 14">
    <name type="scientific">Pendulispora brunnea</name>
    <dbReference type="NCBI Taxonomy" id="2905690"/>
    <lineage>
        <taxon>Bacteria</taxon>
        <taxon>Pseudomonadati</taxon>
        <taxon>Myxococcota</taxon>
        <taxon>Myxococcia</taxon>
        <taxon>Myxococcales</taxon>
        <taxon>Sorangiineae</taxon>
        <taxon>Pendulisporaceae</taxon>
        <taxon>Pendulispora</taxon>
    </lineage>
</organism>
<dbReference type="InterPro" id="IPR000866">
    <property type="entry name" value="AhpC/TSA"/>
</dbReference>
<protein>
    <recommendedName>
        <fullName evidence="2">thioredoxin-dependent peroxiredoxin</fullName>
        <ecNumber evidence="2">1.11.1.24</ecNumber>
    </recommendedName>
    <alternativeName>
        <fullName evidence="8">Thioredoxin peroxidase</fullName>
    </alternativeName>
    <alternativeName>
        <fullName evidence="10">Thioredoxin-dependent peroxiredoxin Bcp</fullName>
    </alternativeName>
</protein>
<sequence length="228" mass="25468">MTLQEQLDDFKTRFENGEFSFKPTRTQLDIMDRATSELIDGKAAVRALEVGELAPSFVLKDTDGRTVRSEDILARGPLVVSFYRGVWCPYSNLDLQALEASRAAIATHGAELVAISPQSPANSRMSQRQNRVGFPILSDPQGEVAVAFKVRFELPDYLVELYKGIGINLPIVNDDSSWALPMPARYVIASDRTIAYAEVSPDYTRRPDPPVLLPVLERLRTASRHRSF</sequence>
<evidence type="ECO:0000256" key="1">
    <source>
        <dbReference type="ARBA" id="ARBA00003330"/>
    </source>
</evidence>
<dbReference type="InterPro" id="IPR036249">
    <property type="entry name" value="Thioredoxin-like_sf"/>
</dbReference>
<evidence type="ECO:0000256" key="5">
    <source>
        <dbReference type="ARBA" id="ARBA00023002"/>
    </source>
</evidence>
<accession>A0ABZ2JYT2</accession>
<dbReference type="Gene3D" id="3.40.30.10">
    <property type="entry name" value="Glutaredoxin"/>
    <property type="match status" value="1"/>
</dbReference>
<evidence type="ECO:0000259" key="12">
    <source>
        <dbReference type="PROSITE" id="PS51352"/>
    </source>
</evidence>
<dbReference type="InterPro" id="IPR050924">
    <property type="entry name" value="Peroxiredoxin_BCP/PrxQ"/>
</dbReference>
<keyword evidence="6" id="KW-1015">Disulfide bond</keyword>
<evidence type="ECO:0000313" key="13">
    <source>
        <dbReference type="EMBL" id="WXA90218.1"/>
    </source>
</evidence>
<dbReference type="EMBL" id="CP089982">
    <property type="protein sequence ID" value="WXA90218.1"/>
    <property type="molecule type" value="Genomic_DNA"/>
</dbReference>
<evidence type="ECO:0000313" key="14">
    <source>
        <dbReference type="Proteomes" id="UP001379533"/>
    </source>
</evidence>